<gene>
    <name evidence="3" type="ORF">ERYAMS2_01339</name>
    <name evidence="2" type="ORF">ERYAMS_01045</name>
</gene>
<dbReference type="RefSeq" id="WP_012858494.1">
    <property type="nucleotide sequence ID" value="NZ_OW659477.1"/>
</dbReference>
<keyword evidence="1" id="KW-1133">Transmembrane helix</keyword>
<dbReference type="Proteomes" id="UP001154111">
    <property type="component" value="Chromosome"/>
</dbReference>
<dbReference type="EMBL" id="OW659496">
    <property type="protein sequence ID" value="CAH2762685.1"/>
    <property type="molecule type" value="Genomic_DNA"/>
</dbReference>
<accession>A0AAU9VH24</accession>
<feature type="transmembrane region" description="Helical" evidence="1">
    <location>
        <begin position="97"/>
        <end position="124"/>
    </location>
</feature>
<dbReference type="EMBL" id="OW659477">
    <property type="protein sequence ID" value="CAH2762709.1"/>
    <property type="molecule type" value="Genomic_DNA"/>
</dbReference>
<feature type="transmembrane region" description="Helical" evidence="1">
    <location>
        <begin position="58"/>
        <end position="76"/>
    </location>
</feature>
<dbReference type="Proteomes" id="UP001154095">
    <property type="component" value="Chromosome"/>
</dbReference>
<feature type="transmembrane region" description="Helical" evidence="1">
    <location>
        <begin position="171"/>
        <end position="194"/>
    </location>
</feature>
<dbReference type="AlphaFoldDB" id="A0AAU9VH24"/>
<keyword evidence="4" id="KW-1185">Reference proteome</keyword>
<proteinExistence type="predicted"/>
<evidence type="ECO:0000256" key="1">
    <source>
        <dbReference type="SAM" id="Phobius"/>
    </source>
</evidence>
<sequence>MVSLELKKHKRKKLPVVVAIIVIVGAVIQYFMGNMTYNGVAYGKVLGWFFENGLTLNSYYLFIPVISMIGMELFALEKRNNTLKNLLVIPINRKEIILNKFCVLFIFAIVYIIATFLSMCLLELMFNLNSISSSFVLSYFAKYLIHGIICYILSAFIIGVMLYFKQNIQITVAFAFVFAFVGVFISQIKFAYIYCVNAMFYISGEVNSAIFEKIVACLVILFMVFLDVKLFSKISLREEF</sequence>
<keyword evidence="1" id="KW-0812">Transmembrane</keyword>
<keyword evidence="1" id="KW-0472">Membrane</keyword>
<feature type="transmembrane region" description="Helical" evidence="1">
    <location>
        <begin position="206"/>
        <end position="228"/>
    </location>
</feature>
<evidence type="ECO:0000313" key="4">
    <source>
        <dbReference type="Proteomes" id="UP001154095"/>
    </source>
</evidence>
<reference evidence="3" key="1">
    <citation type="submission" date="2022-04" db="EMBL/GenBank/DDBJ databases">
        <authorList>
            <person name="Forde T."/>
        </authorList>
    </citation>
    <scope>NUCLEOTIDE SEQUENCE</scope>
    <source>
        <strain evidence="3">A18Y016a</strain>
        <strain evidence="2">A18Y020d</strain>
    </source>
</reference>
<feature type="transmembrane region" description="Helical" evidence="1">
    <location>
        <begin position="14"/>
        <end position="32"/>
    </location>
</feature>
<protein>
    <submittedName>
        <fullName evidence="3">ABC transporter permease</fullName>
    </submittedName>
</protein>
<organism evidence="3 5">
    <name type="scientific">Erysipelothrix amsterdamensis</name>
    <dbReference type="NCBI Taxonomy" id="2929157"/>
    <lineage>
        <taxon>Bacteria</taxon>
        <taxon>Bacillati</taxon>
        <taxon>Bacillota</taxon>
        <taxon>Erysipelotrichia</taxon>
        <taxon>Erysipelotrichales</taxon>
        <taxon>Erysipelotrichaceae</taxon>
        <taxon>Erysipelothrix</taxon>
    </lineage>
</organism>
<evidence type="ECO:0000313" key="3">
    <source>
        <dbReference type="EMBL" id="CAH2762709.1"/>
    </source>
</evidence>
<evidence type="ECO:0000313" key="5">
    <source>
        <dbReference type="Proteomes" id="UP001154111"/>
    </source>
</evidence>
<evidence type="ECO:0000313" key="2">
    <source>
        <dbReference type="EMBL" id="CAH2762685.1"/>
    </source>
</evidence>
<name>A0AAU9VH24_9FIRM</name>
<dbReference type="GeneID" id="29673865"/>
<dbReference type="Pfam" id="PF12730">
    <property type="entry name" value="ABC2_membrane_4"/>
    <property type="match status" value="1"/>
</dbReference>
<feature type="transmembrane region" description="Helical" evidence="1">
    <location>
        <begin position="144"/>
        <end position="164"/>
    </location>
</feature>